<proteinExistence type="predicted"/>
<comment type="caution">
    <text evidence="3">The sequence shown here is derived from an EMBL/GenBank/DDBJ whole genome shotgun (WGS) entry which is preliminary data.</text>
</comment>
<keyword evidence="1" id="KW-0812">Transmembrane</keyword>
<gene>
    <name evidence="3" type="ORF">OKA05_08700</name>
</gene>
<keyword evidence="1" id="KW-1133">Transmembrane helix</keyword>
<sequence length="63" mass="6533">MKPLLLFFAIATVLLFSSCSSAPSPDPVSVAVTDTEPLGEGIKTLAYALLGASVVITLGRLLR</sequence>
<evidence type="ECO:0000256" key="2">
    <source>
        <dbReference type="SAM" id="SignalP"/>
    </source>
</evidence>
<feature type="signal peptide" evidence="2">
    <location>
        <begin position="1"/>
        <end position="22"/>
    </location>
</feature>
<keyword evidence="4" id="KW-1185">Reference proteome</keyword>
<evidence type="ECO:0000256" key="1">
    <source>
        <dbReference type="SAM" id="Phobius"/>
    </source>
</evidence>
<protein>
    <submittedName>
        <fullName evidence="3">Uncharacterized protein</fullName>
    </submittedName>
</protein>
<keyword evidence="1" id="KW-0472">Membrane</keyword>
<name>A0ABT3GG95_9BACT</name>
<evidence type="ECO:0000313" key="3">
    <source>
        <dbReference type="EMBL" id="MCW1922631.1"/>
    </source>
</evidence>
<reference evidence="3 4" key="1">
    <citation type="submission" date="2022-10" db="EMBL/GenBank/DDBJ databases">
        <title>Luteolibacter arcticus strain CCTCC AB 2014275, whole genome shotgun sequencing project.</title>
        <authorList>
            <person name="Zhao G."/>
            <person name="Shen L."/>
        </authorList>
    </citation>
    <scope>NUCLEOTIDE SEQUENCE [LARGE SCALE GENOMIC DNA]</scope>
    <source>
        <strain evidence="3 4">CCTCC AB 2014275</strain>
    </source>
</reference>
<evidence type="ECO:0000313" key="4">
    <source>
        <dbReference type="Proteomes" id="UP001320876"/>
    </source>
</evidence>
<feature type="chain" id="PRO_5045760249" evidence="2">
    <location>
        <begin position="23"/>
        <end position="63"/>
    </location>
</feature>
<dbReference type="RefSeq" id="WP_264486740.1">
    <property type="nucleotide sequence ID" value="NZ_JAPDDT010000003.1"/>
</dbReference>
<dbReference type="Proteomes" id="UP001320876">
    <property type="component" value="Unassembled WGS sequence"/>
</dbReference>
<accession>A0ABT3GG95</accession>
<feature type="transmembrane region" description="Helical" evidence="1">
    <location>
        <begin position="45"/>
        <end position="62"/>
    </location>
</feature>
<keyword evidence="2" id="KW-0732">Signal</keyword>
<organism evidence="3 4">
    <name type="scientific">Luteolibacter arcticus</name>
    <dbReference type="NCBI Taxonomy" id="1581411"/>
    <lineage>
        <taxon>Bacteria</taxon>
        <taxon>Pseudomonadati</taxon>
        <taxon>Verrucomicrobiota</taxon>
        <taxon>Verrucomicrobiia</taxon>
        <taxon>Verrucomicrobiales</taxon>
        <taxon>Verrucomicrobiaceae</taxon>
        <taxon>Luteolibacter</taxon>
    </lineage>
</organism>
<dbReference type="EMBL" id="JAPDDT010000003">
    <property type="protein sequence ID" value="MCW1922631.1"/>
    <property type="molecule type" value="Genomic_DNA"/>
</dbReference>
<dbReference type="PROSITE" id="PS51257">
    <property type="entry name" value="PROKAR_LIPOPROTEIN"/>
    <property type="match status" value="1"/>
</dbReference>